<proteinExistence type="predicted"/>
<evidence type="ECO:0000313" key="1">
    <source>
        <dbReference type="EMBL" id="KAI5335015.1"/>
    </source>
</evidence>
<dbReference type="AlphaFoldDB" id="A0AAD4W169"/>
<protein>
    <submittedName>
        <fullName evidence="1">Uncharacterized protein</fullName>
    </submittedName>
</protein>
<keyword evidence="2" id="KW-1185">Reference proteome</keyword>
<gene>
    <name evidence="1" type="ORF">L3X38_025148</name>
</gene>
<accession>A0AAD4W169</accession>
<dbReference type="EMBL" id="JAJFAZ020000004">
    <property type="protein sequence ID" value="KAI5335015.1"/>
    <property type="molecule type" value="Genomic_DNA"/>
</dbReference>
<evidence type="ECO:0000313" key="2">
    <source>
        <dbReference type="Proteomes" id="UP001054821"/>
    </source>
</evidence>
<comment type="caution">
    <text evidence="1">The sequence shown here is derived from an EMBL/GenBank/DDBJ whole genome shotgun (WGS) entry which is preliminary data.</text>
</comment>
<reference evidence="1 2" key="1">
    <citation type="journal article" date="2022" name="G3 (Bethesda)">
        <title>Whole-genome sequence and methylome profiling of the almond [Prunus dulcis (Mill.) D.A. Webb] cultivar 'Nonpareil'.</title>
        <authorList>
            <person name="D'Amico-Willman K.M."/>
            <person name="Ouma W.Z."/>
            <person name="Meulia T."/>
            <person name="Sideli G.M."/>
            <person name="Gradziel T.M."/>
            <person name="Fresnedo-Ramirez J."/>
        </authorList>
    </citation>
    <scope>NUCLEOTIDE SEQUENCE [LARGE SCALE GENOMIC DNA]</scope>
    <source>
        <strain evidence="1">Clone GOH B32 T37-40</strain>
    </source>
</reference>
<organism evidence="1 2">
    <name type="scientific">Prunus dulcis</name>
    <name type="common">Almond</name>
    <name type="synonym">Amygdalus dulcis</name>
    <dbReference type="NCBI Taxonomy" id="3755"/>
    <lineage>
        <taxon>Eukaryota</taxon>
        <taxon>Viridiplantae</taxon>
        <taxon>Streptophyta</taxon>
        <taxon>Embryophyta</taxon>
        <taxon>Tracheophyta</taxon>
        <taxon>Spermatophyta</taxon>
        <taxon>Magnoliopsida</taxon>
        <taxon>eudicotyledons</taxon>
        <taxon>Gunneridae</taxon>
        <taxon>Pentapetalae</taxon>
        <taxon>rosids</taxon>
        <taxon>fabids</taxon>
        <taxon>Rosales</taxon>
        <taxon>Rosaceae</taxon>
        <taxon>Amygdaloideae</taxon>
        <taxon>Amygdaleae</taxon>
        <taxon>Prunus</taxon>
    </lineage>
</organism>
<name>A0AAD4W169_PRUDU</name>
<sequence>MLPARVVARGQRSEVTFSPKIISWSSRARRGSQISIRTKFELRSDLAYCAISGFDAFEPLDPGSCRIQRIVNRSPGYSENVNPRAKELSDRNFWRWWTPQGPVLTFWDFRLLSPETLLDPSKWTPKPCGARIAARLIWYLRGLRGLRLRLTNGPLRPARNAARLTLYFRDLRGRGVFNFVFSRPARMELME</sequence>
<dbReference type="Proteomes" id="UP001054821">
    <property type="component" value="Chromosome 4"/>
</dbReference>